<dbReference type="InterPro" id="IPR036388">
    <property type="entry name" value="WH-like_DNA-bd_sf"/>
</dbReference>
<organism evidence="4 5">
    <name type="scientific">Paenibacillus agricola</name>
    <dbReference type="NCBI Taxonomy" id="2716264"/>
    <lineage>
        <taxon>Bacteria</taxon>
        <taxon>Bacillati</taxon>
        <taxon>Bacillota</taxon>
        <taxon>Bacilli</taxon>
        <taxon>Bacillales</taxon>
        <taxon>Paenibacillaceae</taxon>
        <taxon>Paenibacillus</taxon>
    </lineage>
</organism>
<dbReference type="InterPro" id="IPR036390">
    <property type="entry name" value="WH_DNA-bd_sf"/>
</dbReference>
<gene>
    <name evidence="4" type="ORF">G9U52_29625</name>
</gene>
<dbReference type="EMBL" id="JAAOIW010000015">
    <property type="protein sequence ID" value="NHN33984.1"/>
    <property type="molecule type" value="Genomic_DNA"/>
</dbReference>
<dbReference type="Proteomes" id="UP001165962">
    <property type="component" value="Unassembled WGS sequence"/>
</dbReference>
<evidence type="ECO:0000313" key="5">
    <source>
        <dbReference type="Proteomes" id="UP001165962"/>
    </source>
</evidence>
<dbReference type="InterPro" id="IPR000600">
    <property type="entry name" value="ROK"/>
</dbReference>
<dbReference type="PANTHER" id="PTHR18964">
    <property type="entry name" value="ROK (REPRESSOR, ORF, KINASE) FAMILY"/>
    <property type="match status" value="1"/>
</dbReference>
<dbReference type="Pfam" id="PF00480">
    <property type="entry name" value="ROK"/>
    <property type="match status" value="1"/>
</dbReference>
<protein>
    <submittedName>
        <fullName evidence="4">ROK family transcriptional regulator</fullName>
    </submittedName>
</protein>
<dbReference type="SUPFAM" id="SSF53067">
    <property type="entry name" value="Actin-like ATPase domain"/>
    <property type="match status" value="1"/>
</dbReference>
<keyword evidence="3" id="KW-0119">Carbohydrate metabolism</keyword>
<dbReference type="PANTHER" id="PTHR18964:SF149">
    <property type="entry name" value="BIFUNCTIONAL UDP-N-ACETYLGLUCOSAMINE 2-EPIMERASE_N-ACETYLMANNOSAMINE KINASE"/>
    <property type="match status" value="1"/>
</dbReference>
<dbReference type="Gene3D" id="1.10.10.10">
    <property type="entry name" value="Winged helix-like DNA-binding domain superfamily/Winged helix DNA-binding domain"/>
    <property type="match status" value="1"/>
</dbReference>
<keyword evidence="3" id="KW-0859">Xylose metabolism</keyword>
<comment type="caution">
    <text evidence="4">The sequence shown here is derived from an EMBL/GenBank/DDBJ whole genome shotgun (WGS) entry which is preliminary data.</text>
</comment>
<evidence type="ECO:0000256" key="2">
    <source>
        <dbReference type="ARBA" id="ARBA00006479"/>
    </source>
</evidence>
<comment type="similarity">
    <text evidence="2">Belongs to the ROK (NagC/XylR) family.</text>
</comment>
<dbReference type="InterPro" id="IPR043129">
    <property type="entry name" value="ATPase_NBD"/>
</dbReference>
<reference evidence="4" key="1">
    <citation type="submission" date="2020-03" db="EMBL/GenBank/DDBJ databases">
        <title>Draft sequencing of Paenibacilllus sp. S3N08.</title>
        <authorList>
            <person name="Kim D.-U."/>
        </authorList>
    </citation>
    <scope>NUCLEOTIDE SEQUENCE</scope>
    <source>
        <strain evidence="4">S3N08</strain>
    </source>
</reference>
<accession>A0ABX0JHX0</accession>
<name>A0ABX0JHX0_9BACL</name>
<keyword evidence="5" id="KW-1185">Reference proteome</keyword>
<evidence type="ECO:0000256" key="3">
    <source>
        <dbReference type="ARBA" id="ARBA00022629"/>
    </source>
</evidence>
<sequence>MMSQLELKDQKGSKLSILQTLRVHGSMSRIDLTRLTGLSRATISISIAELIECNLVGETDNRMSTKGRPATALELVPNSRVIIGADLDNKTWTLGAFDLLGNVVKTMKIPVYTFEPEETFKALAKEIASFVAGLDKAPIPLLGLGVPGLVDADHRTIRSAADLEWNQVDVASIMESEIGWPTVVVNRHRARGLTECRYGAGVSFDNMIYIGVGMGIAAGLYINRQLLSGSLGGAGEIGHTTIEPSGPLCPCGNNGCLQMLSAGPAIEQEFRKLVRASEHEIVYPYQNVDLQFLKVHDVCAAAEDHDELAIQVITKAGSYLGIAMANLLNTFNPEAIILGGTIPSASSLFVDIATKVMRQRAMRPLSADTIVRTSVFKDIGGALGAANFAFDKNMSIGIFN</sequence>
<evidence type="ECO:0000256" key="1">
    <source>
        <dbReference type="ARBA" id="ARBA00002486"/>
    </source>
</evidence>
<comment type="function">
    <text evidence="1">Transcriptional repressor of xylose-utilizing enzymes.</text>
</comment>
<proteinExistence type="inferred from homology"/>
<evidence type="ECO:0000313" key="4">
    <source>
        <dbReference type="EMBL" id="NHN33984.1"/>
    </source>
</evidence>
<dbReference type="SUPFAM" id="SSF46785">
    <property type="entry name" value="Winged helix' DNA-binding domain"/>
    <property type="match status" value="1"/>
</dbReference>
<dbReference type="Gene3D" id="3.30.420.40">
    <property type="match status" value="2"/>
</dbReference>